<dbReference type="EMBL" id="LGRX02034760">
    <property type="protein sequence ID" value="KAK3236946.1"/>
    <property type="molecule type" value="Genomic_DNA"/>
</dbReference>
<proteinExistence type="predicted"/>
<sequence length="295" mass="32826">MSALSRGSPLQASSKNGSDLESDHTGPTPGEIRSNRAAVRAGHAIMGIGTGMEETEVVAYGTRVIKPVNPPAGSGSPFAEVKKAGLDDGDIIACVVEREDGSYSPYEVVEVDSEDHPGEVAYSFRLRETSSRAIIDLTNDTKTHLEVVRVQNAPKWIGFRASAAGNRFLQARRRGLDRMRFYSTQFGTFEQWEFSNGEPSTKVSFSRLKLFFKNRRLPMFELRVEVVRIGHAERSEYASAGLQLGSDGSSEQQNVMRAMSGLLTKEWYSFVEKEVKTRKVCRSRCRLEILHARDL</sequence>
<protein>
    <submittedName>
        <fullName evidence="2">Uncharacterized protein</fullName>
    </submittedName>
</protein>
<feature type="region of interest" description="Disordered" evidence="1">
    <location>
        <begin position="1"/>
        <end position="38"/>
    </location>
</feature>
<dbReference type="Proteomes" id="UP001190700">
    <property type="component" value="Unassembled WGS sequence"/>
</dbReference>
<accession>A0AAE0EQJ5</accession>
<feature type="compositionally biased region" description="Polar residues" evidence="1">
    <location>
        <begin position="8"/>
        <end position="19"/>
    </location>
</feature>
<dbReference type="AlphaFoldDB" id="A0AAE0EQJ5"/>
<evidence type="ECO:0000313" key="2">
    <source>
        <dbReference type="EMBL" id="KAK3236946.1"/>
    </source>
</evidence>
<organism evidence="2 3">
    <name type="scientific">Cymbomonas tetramitiformis</name>
    <dbReference type="NCBI Taxonomy" id="36881"/>
    <lineage>
        <taxon>Eukaryota</taxon>
        <taxon>Viridiplantae</taxon>
        <taxon>Chlorophyta</taxon>
        <taxon>Pyramimonadophyceae</taxon>
        <taxon>Pyramimonadales</taxon>
        <taxon>Pyramimonadaceae</taxon>
        <taxon>Cymbomonas</taxon>
    </lineage>
</organism>
<gene>
    <name evidence="2" type="ORF">CYMTET_52945</name>
</gene>
<keyword evidence="3" id="KW-1185">Reference proteome</keyword>
<name>A0AAE0EQJ5_9CHLO</name>
<evidence type="ECO:0000313" key="3">
    <source>
        <dbReference type="Proteomes" id="UP001190700"/>
    </source>
</evidence>
<reference evidence="2 3" key="1">
    <citation type="journal article" date="2015" name="Genome Biol. Evol.">
        <title>Comparative Genomics of a Bacterivorous Green Alga Reveals Evolutionary Causalities and Consequences of Phago-Mixotrophic Mode of Nutrition.</title>
        <authorList>
            <person name="Burns J.A."/>
            <person name="Paasch A."/>
            <person name="Narechania A."/>
            <person name="Kim E."/>
        </authorList>
    </citation>
    <scope>NUCLEOTIDE SEQUENCE [LARGE SCALE GENOMIC DNA]</scope>
    <source>
        <strain evidence="2 3">PLY_AMNH</strain>
    </source>
</reference>
<comment type="caution">
    <text evidence="2">The sequence shown here is derived from an EMBL/GenBank/DDBJ whole genome shotgun (WGS) entry which is preliminary data.</text>
</comment>
<evidence type="ECO:0000256" key="1">
    <source>
        <dbReference type="SAM" id="MobiDB-lite"/>
    </source>
</evidence>